<dbReference type="Pfam" id="PF08822">
    <property type="entry name" value="DUF1804"/>
    <property type="match status" value="1"/>
</dbReference>
<organism evidence="1 2">
    <name type="scientific">Neisseria meningitidis serogroup A / serotype 4A (strain DSM 15465 / Z2491)</name>
    <dbReference type="NCBI Taxonomy" id="122587"/>
    <lineage>
        <taxon>Bacteria</taxon>
        <taxon>Pseudomonadati</taxon>
        <taxon>Pseudomonadota</taxon>
        <taxon>Betaproteobacteria</taxon>
        <taxon>Neisseriales</taxon>
        <taxon>Neisseriaceae</taxon>
        <taxon>Neisseria</taxon>
    </lineage>
</organism>
<dbReference type="GO" id="GO:0003677">
    <property type="term" value="F:DNA binding"/>
    <property type="evidence" value="ECO:0007669"/>
    <property type="project" value="UniProtKB-KW"/>
</dbReference>
<sequence>MAHPKATRDKLRALYCNGEQSLETAAALCGVSLGTARRWRDEAKAQGDDWNKLRAAHTLAGGSIDEIARAMMTSFLVQYQATMTMLQDAEVEDLPPSKRVQLLASLADAFTKTVAANKRVLPETSQLATALELLQFLMVFVQEKHPKHLAAFVEVLEPFGAEVERKFG</sequence>
<accession>A0A0U1RJU8</accession>
<keyword evidence="1" id="KW-0238">DNA-binding</keyword>
<gene>
    <name evidence="1" type="ordered locus">NMA1854</name>
</gene>
<dbReference type="Proteomes" id="UP000000626">
    <property type="component" value="Chromosome"/>
</dbReference>
<dbReference type="GeneID" id="93387731"/>
<dbReference type="EnsemblBacteria" id="CAM08973">
    <property type="protein sequence ID" value="CAM08973"/>
    <property type="gene ID" value="NMA1854"/>
</dbReference>
<dbReference type="InterPro" id="IPR014926">
    <property type="entry name" value="Phage_D3112_Orf24"/>
</dbReference>
<dbReference type="HOGENOM" id="CLU_1601569_0_0_4"/>
<proteinExistence type="predicted"/>
<dbReference type="EMBL" id="AL157959">
    <property type="protein sequence ID" value="CAM08973.1"/>
    <property type="molecule type" value="Genomic_DNA"/>
</dbReference>
<reference evidence="1 2" key="1">
    <citation type="journal article" date="2000" name="Nature">
        <title>Complete DNA sequence of a serogroup A strain of Neisseria meningitidis Z2491.</title>
        <authorList>
            <person name="Parkhill J."/>
            <person name="Achtman M."/>
            <person name="James K.D."/>
            <person name="Bentley S.D."/>
            <person name="Churcher C."/>
            <person name="Klee S.R."/>
            <person name="Morelli G."/>
            <person name="Basham D."/>
            <person name="Brown D."/>
            <person name="Chillingworth T."/>
            <person name="Davies R.M."/>
            <person name="Davis P."/>
            <person name="Devlin K."/>
            <person name="Feltwell T."/>
            <person name="Hamlin N."/>
            <person name="Holroyd S."/>
            <person name="Jagels K."/>
            <person name="Leather S."/>
            <person name="Moule S."/>
            <person name="Mungall K."/>
            <person name="Quail M.A."/>
            <person name="Rajandream M.A."/>
            <person name="Rutherford K.M."/>
            <person name="Simmonds M."/>
            <person name="Skelton J."/>
            <person name="Whitehead S."/>
            <person name="Spratt B.G."/>
            <person name="Barrell B.G."/>
        </authorList>
    </citation>
    <scope>NUCLEOTIDE SEQUENCE [LARGE SCALE GENOMIC DNA]</scope>
    <source>
        <strain evidence="2">DSM 15465 / Z2491</strain>
    </source>
</reference>
<evidence type="ECO:0000313" key="1">
    <source>
        <dbReference type="EMBL" id="CAM08973.1"/>
    </source>
</evidence>
<protein>
    <submittedName>
        <fullName evidence="1">Hypothetical DNA-binding protein</fullName>
    </submittedName>
</protein>
<evidence type="ECO:0000313" key="2">
    <source>
        <dbReference type="Proteomes" id="UP000000626"/>
    </source>
</evidence>
<name>A0A0U1RJU8_NEIMA</name>
<dbReference type="AlphaFoldDB" id="A0A0U1RJU8"/>
<dbReference type="RefSeq" id="WP_002237246.1">
    <property type="nucleotide sequence ID" value="NC_003116.1"/>
</dbReference>
<dbReference type="KEGG" id="nma:NMA1854"/>